<name>Q2J3Q0_RHOP2</name>
<dbReference type="STRING" id="316058.RPB_0199"/>
<evidence type="ECO:0000313" key="3">
    <source>
        <dbReference type="Proteomes" id="UP000008809"/>
    </source>
</evidence>
<dbReference type="InterPro" id="IPR010699">
    <property type="entry name" value="DUF1275"/>
</dbReference>
<feature type="transmembrane region" description="Helical" evidence="1">
    <location>
        <begin position="100"/>
        <end position="122"/>
    </location>
</feature>
<keyword evidence="1" id="KW-1133">Transmembrane helix</keyword>
<dbReference type="PANTHER" id="PTHR37314">
    <property type="entry name" value="SLR0142 PROTEIN"/>
    <property type="match status" value="1"/>
</dbReference>
<dbReference type="HOGENOM" id="CLU_090911_1_0_5"/>
<dbReference type="PANTHER" id="PTHR37314:SF4">
    <property type="entry name" value="UPF0700 TRANSMEMBRANE PROTEIN YOAK"/>
    <property type="match status" value="1"/>
</dbReference>
<evidence type="ECO:0008006" key="4">
    <source>
        <dbReference type="Google" id="ProtNLM"/>
    </source>
</evidence>
<gene>
    <name evidence="2" type="ordered locus">RPB_0199</name>
</gene>
<feature type="transmembrane region" description="Helical" evidence="1">
    <location>
        <begin position="72"/>
        <end position="93"/>
    </location>
</feature>
<dbReference type="AlphaFoldDB" id="Q2J3Q0"/>
<feature type="transmembrane region" description="Helical" evidence="1">
    <location>
        <begin position="180"/>
        <end position="201"/>
    </location>
</feature>
<organism evidence="2 3">
    <name type="scientific">Rhodopseudomonas palustris (strain HaA2)</name>
    <dbReference type="NCBI Taxonomy" id="316058"/>
    <lineage>
        <taxon>Bacteria</taxon>
        <taxon>Pseudomonadati</taxon>
        <taxon>Pseudomonadota</taxon>
        <taxon>Alphaproteobacteria</taxon>
        <taxon>Hyphomicrobiales</taxon>
        <taxon>Nitrobacteraceae</taxon>
        <taxon>Rhodopseudomonas</taxon>
    </lineage>
</organism>
<keyword evidence="3" id="KW-1185">Reference proteome</keyword>
<dbReference type="EMBL" id="CP000250">
    <property type="protein sequence ID" value="ABD04910.1"/>
    <property type="molecule type" value="Genomic_DNA"/>
</dbReference>
<evidence type="ECO:0000313" key="2">
    <source>
        <dbReference type="EMBL" id="ABD04910.1"/>
    </source>
</evidence>
<dbReference type="RefSeq" id="WP_011439100.1">
    <property type="nucleotide sequence ID" value="NC_007778.1"/>
</dbReference>
<keyword evidence="1" id="KW-0812">Transmembrane</keyword>
<sequence>MRVDDTDGHVPALGIRSQSRSELHLALALLMTSVAGFLDAVGFTHLAGLYVSFMSGNSTRLGIAIAQGDRQIFLPVALVIFSFVFGAFLGTLISEIVERFKCAAILAIEIGLLVSAIVLTRYVEGYLGLLPVCAAMGMQNAAHETVAGVEIGKSFVTGFLFGLGKALAQLVHGGGSRPQALVYGASWVSFLGGVTLGCLALAQFGLSIALCTACTVLAGLAIGAVLDQRRPLEPAPRSLPG</sequence>
<accession>Q2J3Q0</accession>
<dbReference type="eggNOG" id="COG3619">
    <property type="taxonomic scope" value="Bacteria"/>
</dbReference>
<protein>
    <recommendedName>
        <fullName evidence="4">DUF1275 domain-containing protein</fullName>
    </recommendedName>
</protein>
<proteinExistence type="predicted"/>
<keyword evidence="1" id="KW-0472">Membrane</keyword>
<evidence type="ECO:0000256" key="1">
    <source>
        <dbReference type="SAM" id="Phobius"/>
    </source>
</evidence>
<dbReference type="Proteomes" id="UP000008809">
    <property type="component" value="Chromosome"/>
</dbReference>
<dbReference type="Pfam" id="PF06912">
    <property type="entry name" value="DUF1275"/>
    <property type="match status" value="1"/>
</dbReference>
<dbReference type="KEGG" id="rpb:RPB_0199"/>
<feature type="transmembrane region" description="Helical" evidence="1">
    <location>
        <begin position="208"/>
        <end position="226"/>
    </location>
</feature>
<reference evidence="2 3" key="1">
    <citation type="submission" date="2006-01" db="EMBL/GenBank/DDBJ databases">
        <title>Complete sequence of Rhodopseudomonas palustris HaA2.</title>
        <authorList>
            <consortium name="US DOE Joint Genome Institute"/>
            <person name="Copeland A."/>
            <person name="Lucas S."/>
            <person name="Lapidus A."/>
            <person name="Barry K."/>
            <person name="Detter J.C."/>
            <person name="Glavina T."/>
            <person name="Hammon N."/>
            <person name="Israni S."/>
            <person name="Pitluck S."/>
            <person name="Chain P."/>
            <person name="Malfatti S."/>
            <person name="Shin M."/>
            <person name="Vergez L."/>
            <person name="Schmutz J."/>
            <person name="Larimer F."/>
            <person name="Land M."/>
            <person name="Hauser L."/>
            <person name="Pelletier D.A."/>
            <person name="Kyrpides N."/>
            <person name="Anderson I."/>
            <person name="Oda Y."/>
            <person name="Harwood C.S."/>
            <person name="Richardson P."/>
        </authorList>
    </citation>
    <scope>NUCLEOTIDE SEQUENCE [LARGE SCALE GENOMIC DNA]</scope>
    <source>
        <strain evidence="2 3">HaA2</strain>
    </source>
</reference>
<feature type="transmembrane region" description="Helical" evidence="1">
    <location>
        <begin position="25"/>
        <end position="52"/>
    </location>
</feature>